<proteinExistence type="predicted"/>
<evidence type="ECO:0000313" key="3">
    <source>
        <dbReference type="Proteomes" id="UP001139035"/>
    </source>
</evidence>
<organism evidence="2 3">
    <name type="scientific">Jiella avicenniae</name>
    <dbReference type="NCBI Taxonomy" id="2907202"/>
    <lineage>
        <taxon>Bacteria</taxon>
        <taxon>Pseudomonadati</taxon>
        <taxon>Pseudomonadota</taxon>
        <taxon>Alphaproteobacteria</taxon>
        <taxon>Hyphomicrobiales</taxon>
        <taxon>Aurantimonadaceae</taxon>
        <taxon>Jiella</taxon>
    </lineage>
</organism>
<evidence type="ECO:0000256" key="1">
    <source>
        <dbReference type="SAM" id="Phobius"/>
    </source>
</evidence>
<dbReference type="InterPro" id="IPR009935">
    <property type="entry name" value="DUF1467"/>
</dbReference>
<dbReference type="AlphaFoldDB" id="A0A9X1P4A4"/>
<feature type="transmembrane region" description="Helical" evidence="1">
    <location>
        <begin position="53"/>
        <end position="74"/>
    </location>
</feature>
<dbReference type="RefSeq" id="WP_233721180.1">
    <property type="nucleotide sequence ID" value="NZ_JAJUWU010000020.1"/>
</dbReference>
<sequence>MGIVSALAIYFIIWWTTLFVVLPIGNQSQHEAGERALGTADSAPVNARMGFKVLLTTILATAAFAVFYLVTQVWGLGPDDLPHVIPGT</sequence>
<reference evidence="2" key="1">
    <citation type="submission" date="2022-01" db="EMBL/GenBank/DDBJ databases">
        <title>Jiella avicenniae sp. nov., a novel endophytic bacterium isolated from bark of Avicennia marina.</title>
        <authorList>
            <person name="Tuo L."/>
        </authorList>
    </citation>
    <scope>NUCLEOTIDE SEQUENCE</scope>
    <source>
        <strain evidence="2">CBK1P-4</strain>
    </source>
</reference>
<comment type="caution">
    <text evidence="2">The sequence shown here is derived from an EMBL/GenBank/DDBJ whole genome shotgun (WGS) entry which is preliminary data.</text>
</comment>
<keyword evidence="3" id="KW-1185">Reference proteome</keyword>
<dbReference type="Pfam" id="PF07330">
    <property type="entry name" value="DUF1467"/>
    <property type="match status" value="1"/>
</dbReference>
<keyword evidence="1" id="KW-0472">Membrane</keyword>
<evidence type="ECO:0000313" key="2">
    <source>
        <dbReference type="EMBL" id="MCE7030106.1"/>
    </source>
</evidence>
<keyword evidence="1" id="KW-1133">Transmembrane helix</keyword>
<gene>
    <name evidence="2" type="ORF">LZD57_19120</name>
</gene>
<dbReference type="Proteomes" id="UP001139035">
    <property type="component" value="Unassembled WGS sequence"/>
</dbReference>
<feature type="transmembrane region" description="Helical" evidence="1">
    <location>
        <begin position="6"/>
        <end position="25"/>
    </location>
</feature>
<accession>A0A9X1P4A4</accession>
<keyword evidence="1" id="KW-0812">Transmembrane</keyword>
<protein>
    <submittedName>
        <fullName evidence="2">DUF1467 family protein</fullName>
    </submittedName>
</protein>
<dbReference type="EMBL" id="JAJUWU010000020">
    <property type="protein sequence ID" value="MCE7030106.1"/>
    <property type="molecule type" value="Genomic_DNA"/>
</dbReference>
<name>A0A9X1P4A4_9HYPH</name>